<organism evidence="2 3">
    <name type="scientific">Streptomyces gottesmaniae</name>
    <dbReference type="NCBI Taxonomy" id="3075518"/>
    <lineage>
        <taxon>Bacteria</taxon>
        <taxon>Bacillati</taxon>
        <taxon>Actinomycetota</taxon>
        <taxon>Actinomycetes</taxon>
        <taxon>Kitasatosporales</taxon>
        <taxon>Streptomycetaceae</taxon>
        <taxon>Streptomyces</taxon>
    </lineage>
</organism>
<evidence type="ECO:0000313" key="2">
    <source>
        <dbReference type="EMBL" id="MDT0573373.1"/>
    </source>
</evidence>
<sequence length="61" mass="6573">MDTDAAVLEQRLSRLGLQAESDEHFDRQGIAGRWMMPNTSAAQVNISSDPRTRSVGGGPST</sequence>
<keyword evidence="3" id="KW-1185">Reference proteome</keyword>
<gene>
    <name evidence="2" type="ORF">RM704_39000</name>
</gene>
<dbReference type="RefSeq" id="WP_033525605.1">
    <property type="nucleotide sequence ID" value="NZ_JAVRFJ010000050.1"/>
</dbReference>
<evidence type="ECO:0000313" key="3">
    <source>
        <dbReference type="Proteomes" id="UP001180737"/>
    </source>
</evidence>
<accession>A0ABU2Z9V1</accession>
<protein>
    <submittedName>
        <fullName evidence="2">Uncharacterized protein</fullName>
    </submittedName>
</protein>
<proteinExistence type="predicted"/>
<dbReference type="EMBL" id="JAVRFJ010000050">
    <property type="protein sequence ID" value="MDT0573373.1"/>
    <property type="molecule type" value="Genomic_DNA"/>
</dbReference>
<dbReference type="Proteomes" id="UP001180737">
    <property type="component" value="Unassembled WGS sequence"/>
</dbReference>
<feature type="region of interest" description="Disordered" evidence="1">
    <location>
        <begin position="41"/>
        <end position="61"/>
    </location>
</feature>
<reference evidence="2" key="1">
    <citation type="submission" date="2024-05" db="EMBL/GenBank/DDBJ databases">
        <title>30 novel species of actinomycetes from the DSMZ collection.</title>
        <authorList>
            <person name="Nouioui I."/>
        </authorList>
    </citation>
    <scope>NUCLEOTIDE SEQUENCE</scope>
    <source>
        <strain evidence="2">DSM 3412</strain>
    </source>
</reference>
<name>A0ABU2Z9V1_9ACTN</name>
<evidence type="ECO:0000256" key="1">
    <source>
        <dbReference type="SAM" id="MobiDB-lite"/>
    </source>
</evidence>
<comment type="caution">
    <text evidence="2">The sequence shown here is derived from an EMBL/GenBank/DDBJ whole genome shotgun (WGS) entry which is preliminary data.</text>
</comment>